<name>A0ABP8MKK1_9BACT</name>
<proteinExistence type="predicted"/>
<organism evidence="2 3">
    <name type="scientific">Nibrella saemangeumensis</name>
    <dbReference type="NCBI Taxonomy" id="1084526"/>
    <lineage>
        <taxon>Bacteria</taxon>
        <taxon>Pseudomonadati</taxon>
        <taxon>Bacteroidota</taxon>
        <taxon>Cytophagia</taxon>
        <taxon>Cytophagales</taxon>
        <taxon>Spirosomataceae</taxon>
        <taxon>Nibrella</taxon>
    </lineage>
</organism>
<dbReference type="EMBL" id="BAABHD010000012">
    <property type="protein sequence ID" value="GAA4451010.1"/>
    <property type="molecule type" value="Genomic_DNA"/>
</dbReference>
<feature type="chain" id="PRO_5046649592" description="Lipocalin-like domain-containing protein" evidence="1">
    <location>
        <begin position="19"/>
        <end position="156"/>
    </location>
</feature>
<sequence>MKKLVVLLFVALSLGACKETTPIDPQPEPAPEKPAATNVIGSYKISSFRFANKSVELSLPTLPMVQGGKTVASGTVVLKQYKTKQVDLLFSLKREGYEDIDFTLDALDVKAVGKVYGIYLEGDHIADADGSNIIFDMSDYDQRTKERITLTFVAKK</sequence>
<accession>A0ABP8MKK1</accession>
<dbReference type="Proteomes" id="UP001501175">
    <property type="component" value="Unassembled WGS sequence"/>
</dbReference>
<evidence type="ECO:0000313" key="3">
    <source>
        <dbReference type="Proteomes" id="UP001501175"/>
    </source>
</evidence>
<protein>
    <recommendedName>
        <fullName evidence="4">Lipocalin-like domain-containing protein</fullName>
    </recommendedName>
</protein>
<feature type="signal peptide" evidence="1">
    <location>
        <begin position="1"/>
        <end position="18"/>
    </location>
</feature>
<evidence type="ECO:0000256" key="1">
    <source>
        <dbReference type="SAM" id="SignalP"/>
    </source>
</evidence>
<comment type="caution">
    <text evidence="2">The sequence shown here is derived from an EMBL/GenBank/DDBJ whole genome shotgun (WGS) entry which is preliminary data.</text>
</comment>
<dbReference type="RefSeq" id="WP_345241662.1">
    <property type="nucleotide sequence ID" value="NZ_BAABHD010000012.1"/>
</dbReference>
<gene>
    <name evidence="2" type="ORF">GCM10023189_12480</name>
</gene>
<reference evidence="3" key="1">
    <citation type="journal article" date="2019" name="Int. J. Syst. Evol. Microbiol.">
        <title>The Global Catalogue of Microorganisms (GCM) 10K type strain sequencing project: providing services to taxonomists for standard genome sequencing and annotation.</title>
        <authorList>
            <consortium name="The Broad Institute Genomics Platform"/>
            <consortium name="The Broad Institute Genome Sequencing Center for Infectious Disease"/>
            <person name="Wu L."/>
            <person name="Ma J."/>
        </authorList>
    </citation>
    <scope>NUCLEOTIDE SEQUENCE [LARGE SCALE GENOMIC DNA]</scope>
    <source>
        <strain evidence="3">JCM 17927</strain>
    </source>
</reference>
<dbReference type="PROSITE" id="PS51257">
    <property type="entry name" value="PROKAR_LIPOPROTEIN"/>
    <property type="match status" value="1"/>
</dbReference>
<keyword evidence="1" id="KW-0732">Signal</keyword>
<evidence type="ECO:0008006" key="4">
    <source>
        <dbReference type="Google" id="ProtNLM"/>
    </source>
</evidence>
<evidence type="ECO:0000313" key="2">
    <source>
        <dbReference type="EMBL" id="GAA4451010.1"/>
    </source>
</evidence>
<keyword evidence="3" id="KW-1185">Reference proteome</keyword>